<feature type="region of interest" description="Disordered" evidence="4">
    <location>
        <begin position="398"/>
        <end position="419"/>
    </location>
</feature>
<proteinExistence type="inferred from homology"/>
<comment type="similarity">
    <text evidence="1">Belongs to the 'phage' integrase family.</text>
</comment>
<evidence type="ECO:0000313" key="7">
    <source>
        <dbReference type="Proteomes" id="UP000284057"/>
    </source>
</evidence>
<evidence type="ECO:0000256" key="4">
    <source>
        <dbReference type="SAM" id="MobiDB-lite"/>
    </source>
</evidence>
<feature type="region of interest" description="Disordered" evidence="4">
    <location>
        <begin position="1"/>
        <end position="28"/>
    </location>
</feature>
<evidence type="ECO:0000256" key="3">
    <source>
        <dbReference type="ARBA" id="ARBA00023172"/>
    </source>
</evidence>
<feature type="compositionally biased region" description="Acidic residues" evidence="4">
    <location>
        <begin position="404"/>
        <end position="419"/>
    </location>
</feature>
<dbReference type="Pfam" id="PF00589">
    <property type="entry name" value="Phage_integrase"/>
    <property type="match status" value="1"/>
</dbReference>
<dbReference type="InterPro" id="IPR002104">
    <property type="entry name" value="Integrase_catalytic"/>
</dbReference>
<dbReference type="AlphaFoldDB" id="A0A418KP37"/>
<keyword evidence="3" id="KW-0233">DNA recombination</keyword>
<keyword evidence="7" id="KW-1185">Reference proteome</keyword>
<dbReference type="EMBL" id="QUAL01000154">
    <property type="protein sequence ID" value="RIQ21047.1"/>
    <property type="molecule type" value="Genomic_DNA"/>
</dbReference>
<dbReference type="GO" id="GO:0006310">
    <property type="term" value="P:DNA recombination"/>
    <property type="evidence" value="ECO:0007669"/>
    <property type="project" value="UniProtKB-KW"/>
</dbReference>
<dbReference type="Proteomes" id="UP000284057">
    <property type="component" value="Unassembled WGS sequence"/>
</dbReference>
<dbReference type="OrthoDB" id="1822491at2"/>
<protein>
    <submittedName>
        <fullName evidence="6">Site-specific integrase</fullName>
    </submittedName>
</protein>
<keyword evidence="2" id="KW-0238">DNA-binding</keyword>
<evidence type="ECO:0000256" key="1">
    <source>
        <dbReference type="ARBA" id="ARBA00008857"/>
    </source>
</evidence>
<dbReference type="PANTHER" id="PTHR30349">
    <property type="entry name" value="PHAGE INTEGRASE-RELATED"/>
    <property type="match status" value="1"/>
</dbReference>
<dbReference type="GO" id="GO:0003677">
    <property type="term" value="F:DNA binding"/>
    <property type="evidence" value="ECO:0007669"/>
    <property type="project" value="UniProtKB-KW"/>
</dbReference>
<dbReference type="InterPro" id="IPR013762">
    <property type="entry name" value="Integrase-like_cat_sf"/>
</dbReference>
<dbReference type="InterPro" id="IPR050090">
    <property type="entry name" value="Tyrosine_recombinase_XerCD"/>
</dbReference>
<evidence type="ECO:0000313" key="6">
    <source>
        <dbReference type="EMBL" id="RIQ21047.1"/>
    </source>
</evidence>
<accession>A0A418KP37</accession>
<dbReference type="PROSITE" id="PS51898">
    <property type="entry name" value="TYR_RECOMBINASE"/>
    <property type="match status" value="1"/>
</dbReference>
<dbReference type="CDD" id="cd01189">
    <property type="entry name" value="INT_ICEBs1_C_like"/>
    <property type="match status" value="1"/>
</dbReference>
<dbReference type="RefSeq" id="WP_119660842.1">
    <property type="nucleotide sequence ID" value="NZ_QUAL01000154.1"/>
</dbReference>
<feature type="domain" description="Tyr recombinase" evidence="5">
    <location>
        <begin position="151"/>
        <end position="396"/>
    </location>
</feature>
<dbReference type="PANTHER" id="PTHR30349:SF64">
    <property type="entry name" value="PROPHAGE INTEGRASE INTD-RELATED"/>
    <property type="match status" value="1"/>
</dbReference>
<evidence type="ECO:0000259" key="5">
    <source>
        <dbReference type="PROSITE" id="PS51898"/>
    </source>
</evidence>
<dbReference type="GO" id="GO:0015074">
    <property type="term" value="P:DNA integration"/>
    <property type="evidence" value="ECO:0007669"/>
    <property type="project" value="InterPro"/>
</dbReference>
<comment type="caution">
    <text evidence="6">The sequence shown here is derived from an EMBL/GenBank/DDBJ whole genome shotgun (WGS) entry which is preliminary data.</text>
</comment>
<sequence length="419" mass="46700">MGHIVKTDAGSWRANWRDPSGRQRAKTFPTKRDASRFLAEVETTRNRGLYVDPHAGRVKLGDYLPTWLAGRHDEITTAARDRSILRTHVVPRWGTVALAKIDHSSVQAWVAELSTRRSAATVRECCRLLSSVLRSAVRDRIIAFNPAEGVRMPKRRRKDTDERTISREAFLHKLLPVIPDRYAALVAVAGGTGLRWGECVGLRWDAIELTARQVHVVRVAVEVAGTVTGKPFPKSRAGRRVVPLPAFVVEALRHHQATYAPGPAGEVFTNEVGGPPRRTLFRARVWRPSLVRAGLLGDVAQVAIDQFEATWRDDAGHEHRATFAKEQHAVNEVARRCSGGLRFHDLRHSYATWLVSDGVPVNDVQRVMGHERPSTTLDLYTHARLGFDQRLTDAFADFPLTPADESDPGETEEPSEEGS</sequence>
<evidence type="ECO:0000256" key="2">
    <source>
        <dbReference type="ARBA" id="ARBA00023125"/>
    </source>
</evidence>
<dbReference type="SUPFAM" id="SSF56349">
    <property type="entry name" value="DNA breaking-rejoining enzymes"/>
    <property type="match status" value="1"/>
</dbReference>
<dbReference type="InterPro" id="IPR010998">
    <property type="entry name" value="Integrase_recombinase_N"/>
</dbReference>
<reference evidence="6 7" key="1">
    <citation type="submission" date="2018-09" db="EMBL/GenBank/DDBJ databases">
        <title>Isolation, diversity and antifungal activity of actinobacteria from wheat.</title>
        <authorList>
            <person name="Han C."/>
        </authorList>
    </citation>
    <scope>NUCLEOTIDE SEQUENCE [LARGE SCALE GENOMIC DNA]</scope>
    <source>
        <strain evidence="6 7">NEAU-YY265</strain>
    </source>
</reference>
<gene>
    <name evidence="6" type="ORF">DY240_15960</name>
</gene>
<dbReference type="Gene3D" id="1.10.443.10">
    <property type="entry name" value="Intergrase catalytic core"/>
    <property type="match status" value="1"/>
</dbReference>
<dbReference type="InterPro" id="IPR011010">
    <property type="entry name" value="DNA_brk_join_enz"/>
</dbReference>
<dbReference type="Gene3D" id="1.10.150.130">
    <property type="match status" value="1"/>
</dbReference>
<organism evidence="6 7">
    <name type="scientific">Jiangella rhizosphaerae</name>
    <dbReference type="NCBI Taxonomy" id="2293569"/>
    <lineage>
        <taxon>Bacteria</taxon>
        <taxon>Bacillati</taxon>
        <taxon>Actinomycetota</taxon>
        <taxon>Actinomycetes</taxon>
        <taxon>Jiangellales</taxon>
        <taxon>Jiangellaceae</taxon>
        <taxon>Jiangella</taxon>
    </lineage>
</organism>
<name>A0A418KP37_9ACTN</name>